<organism evidence="1">
    <name type="scientific">Fagus sylvatica</name>
    <name type="common">Beechnut</name>
    <dbReference type="NCBI Taxonomy" id="28930"/>
    <lineage>
        <taxon>Eukaryota</taxon>
        <taxon>Viridiplantae</taxon>
        <taxon>Streptophyta</taxon>
        <taxon>Embryophyta</taxon>
        <taxon>Tracheophyta</taxon>
        <taxon>Spermatophyta</taxon>
        <taxon>Magnoliopsida</taxon>
        <taxon>eudicotyledons</taxon>
        <taxon>Gunneridae</taxon>
        <taxon>Pentapetalae</taxon>
        <taxon>rosids</taxon>
        <taxon>fabids</taxon>
        <taxon>Fagales</taxon>
        <taxon>Fagaceae</taxon>
        <taxon>Fagus</taxon>
    </lineage>
</organism>
<evidence type="ECO:0000313" key="1">
    <source>
        <dbReference type="EMBL" id="SPC89190.1"/>
    </source>
</evidence>
<protein>
    <submittedName>
        <fullName evidence="1">Uncharacterized protein</fullName>
    </submittedName>
</protein>
<dbReference type="AlphaFoldDB" id="A0A2N9FQ20"/>
<accession>A0A2N9FQ20</accession>
<gene>
    <name evidence="1" type="ORF">FSB_LOCUS17072</name>
</gene>
<reference evidence="1" key="1">
    <citation type="submission" date="2018-02" db="EMBL/GenBank/DDBJ databases">
        <authorList>
            <person name="Cohen D.B."/>
            <person name="Kent A.D."/>
        </authorList>
    </citation>
    <scope>NUCLEOTIDE SEQUENCE</scope>
</reference>
<dbReference type="EMBL" id="OIVN01001048">
    <property type="protein sequence ID" value="SPC89190.1"/>
    <property type="molecule type" value="Genomic_DNA"/>
</dbReference>
<name>A0A2N9FQ20_FAGSY</name>
<sequence length="174" mass="20435">MIWAGASDARPKATYNLRSKPMLRSERWRADRRDGDREHLLMRIDLKRRERTSQVLVIWWLRWGLGSGGLRVFWWWPRSGSDEVESPPPSPSLPSFRFTPHPSDLVLYSGDLLEAMGDSSLHRFLSLLPARICHSSVHRDHRQQWMFGEHRIWGILSARPSIDPIFGFDYLKLF</sequence>
<proteinExistence type="predicted"/>